<evidence type="ECO:0000313" key="3">
    <source>
        <dbReference type="Proteomes" id="UP001610563"/>
    </source>
</evidence>
<feature type="compositionally biased region" description="Basic residues" evidence="1">
    <location>
        <begin position="44"/>
        <end position="53"/>
    </location>
</feature>
<dbReference type="Proteomes" id="UP001610563">
    <property type="component" value="Unassembled WGS sequence"/>
</dbReference>
<sequence>MHRAGQPLGKLRQLHPRSFRASCSQCMSPTLQDLHYPNHQPHSNPHRLQSHPP</sequence>
<feature type="region of interest" description="Disordered" evidence="1">
    <location>
        <begin position="1"/>
        <end position="20"/>
    </location>
</feature>
<evidence type="ECO:0000256" key="1">
    <source>
        <dbReference type="SAM" id="MobiDB-lite"/>
    </source>
</evidence>
<accession>A0ABR4GE93</accession>
<name>A0ABR4GE93_9EURO</name>
<keyword evidence="3" id="KW-1185">Reference proteome</keyword>
<organism evidence="2 3">
    <name type="scientific">Aspergillus keveii</name>
    <dbReference type="NCBI Taxonomy" id="714993"/>
    <lineage>
        <taxon>Eukaryota</taxon>
        <taxon>Fungi</taxon>
        <taxon>Dikarya</taxon>
        <taxon>Ascomycota</taxon>
        <taxon>Pezizomycotina</taxon>
        <taxon>Eurotiomycetes</taxon>
        <taxon>Eurotiomycetidae</taxon>
        <taxon>Eurotiales</taxon>
        <taxon>Aspergillaceae</taxon>
        <taxon>Aspergillus</taxon>
        <taxon>Aspergillus subgen. Nidulantes</taxon>
    </lineage>
</organism>
<proteinExistence type="predicted"/>
<protein>
    <submittedName>
        <fullName evidence="2">Uncharacterized protein</fullName>
    </submittedName>
</protein>
<reference evidence="2 3" key="1">
    <citation type="submission" date="2024-07" db="EMBL/GenBank/DDBJ databases">
        <title>Section-level genome sequencing and comparative genomics of Aspergillus sections Usti and Cavernicolus.</title>
        <authorList>
            <consortium name="Lawrence Berkeley National Laboratory"/>
            <person name="Nybo J.L."/>
            <person name="Vesth T.C."/>
            <person name="Theobald S."/>
            <person name="Frisvad J.C."/>
            <person name="Larsen T.O."/>
            <person name="Kjaerboelling I."/>
            <person name="Rothschild-Mancinelli K."/>
            <person name="Lyhne E.K."/>
            <person name="Kogle M.E."/>
            <person name="Barry K."/>
            <person name="Clum A."/>
            <person name="Na H."/>
            <person name="Ledsgaard L."/>
            <person name="Lin J."/>
            <person name="Lipzen A."/>
            <person name="Kuo A."/>
            <person name="Riley R."/>
            <person name="Mondo S."/>
            <person name="Labutti K."/>
            <person name="Haridas S."/>
            <person name="Pangalinan J."/>
            <person name="Salamov A.A."/>
            <person name="Simmons B.A."/>
            <person name="Magnuson J.K."/>
            <person name="Chen J."/>
            <person name="Drula E."/>
            <person name="Henrissat B."/>
            <person name="Wiebenga A."/>
            <person name="Lubbers R.J."/>
            <person name="Gomes A.C."/>
            <person name="Makela M.R."/>
            <person name="Stajich J."/>
            <person name="Grigoriev I.V."/>
            <person name="Mortensen U.H."/>
            <person name="De Vries R.P."/>
            <person name="Baker S.E."/>
            <person name="Andersen M.R."/>
        </authorList>
    </citation>
    <scope>NUCLEOTIDE SEQUENCE [LARGE SCALE GENOMIC DNA]</scope>
    <source>
        <strain evidence="2 3">CBS 209.92</strain>
    </source>
</reference>
<dbReference type="EMBL" id="JBFTWV010000019">
    <property type="protein sequence ID" value="KAL2797365.1"/>
    <property type="molecule type" value="Genomic_DNA"/>
</dbReference>
<gene>
    <name evidence="2" type="ORF">BJX66DRAFT_297690</name>
</gene>
<feature type="region of interest" description="Disordered" evidence="1">
    <location>
        <begin position="29"/>
        <end position="53"/>
    </location>
</feature>
<evidence type="ECO:0000313" key="2">
    <source>
        <dbReference type="EMBL" id="KAL2797365.1"/>
    </source>
</evidence>
<comment type="caution">
    <text evidence="2">The sequence shown here is derived from an EMBL/GenBank/DDBJ whole genome shotgun (WGS) entry which is preliminary data.</text>
</comment>